<evidence type="ECO:0000313" key="5">
    <source>
        <dbReference type="Proteomes" id="UP001249945"/>
    </source>
</evidence>
<evidence type="ECO:0000313" key="4">
    <source>
        <dbReference type="EMBL" id="MDT1973076.1"/>
    </source>
</evidence>
<organism evidence="4 5">
    <name type="scientific">Carnobacterium divergens</name>
    <name type="common">Lactobacillus divergens</name>
    <dbReference type="NCBI Taxonomy" id="2748"/>
    <lineage>
        <taxon>Bacteria</taxon>
        <taxon>Bacillati</taxon>
        <taxon>Bacillota</taxon>
        <taxon>Bacilli</taxon>
        <taxon>Lactobacillales</taxon>
        <taxon>Carnobacteriaceae</taxon>
        <taxon>Carnobacterium</taxon>
    </lineage>
</organism>
<evidence type="ECO:0000259" key="3">
    <source>
        <dbReference type="Pfam" id="PF13731"/>
    </source>
</evidence>
<dbReference type="Pfam" id="PF13731">
    <property type="entry name" value="WxL"/>
    <property type="match status" value="1"/>
</dbReference>
<dbReference type="AlphaFoldDB" id="A0AAW8R9V9"/>
<reference evidence="4" key="1">
    <citation type="submission" date="2022-04" db="EMBL/GenBank/DDBJ databases">
        <title>Draft genome sequences of lactic acid bacteria (LAB) strains involved in meat spoilage.</title>
        <authorList>
            <person name="Palevich N."/>
        </authorList>
    </citation>
    <scope>NUCLEOTIDE SEQUENCE</scope>
    <source>
        <strain evidence="4">9-14</strain>
    </source>
</reference>
<feature type="compositionally biased region" description="Polar residues" evidence="1">
    <location>
        <begin position="89"/>
        <end position="107"/>
    </location>
</feature>
<name>A0AAW8R9V9_CARDV</name>
<dbReference type="RefSeq" id="WP_311779837.1">
    <property type="nucleotide sequence ID" value="NZ_JALRMR010000001.1"/>
</dbReference>
<feature type="signal peptide" evidence="2">
    <location>
        <begin position="1"/>
        <end position="26"/>
    </location>
</feature>
<protein>
    <submittedName>
        <fullName evidence="4">WxL domain-containing protein</fullName>
    </submittedName>
</protein>
<accession>A0AAW8R9V9</accession>
<dbReference type="Proteomes" id="UP001249945">
    <property type="component" value="Unassembled WGS sequence"/>
</dbReference>
<keyword evidence="2" id="KW-0732">Signal</keyword>
<dbReference type="InterPro" id="IPR027994">
    <property type="entry name" value="WxL_dom"/>
</dbReference>
<comment type="caution">
    <text evidence="4">The sequence shown here is derived from an EMBL/GenBank/DDBJ whole genome shotgun (WGS) entry which is preliminary data.</text>
</comment>
<evidence type="ECO:0000256" key="2">
    <source>
        <dbReference type="SAM" id="SignalP"/>
    </source>
</evidence>
<sequence>MNLKRTIVAGLFTVTTIMSMATPALATEGSKDGKGATSKAHVKLTPSDDSTDPTKPIEPSEPGGETGNKGPLTIDNVTPLEFSEHKLEGSTQEYTTTSKNPNVQITDNRGEGQGWTLQVTSSEFVDTKEETKVLKGAVVTLPTGQIKTTEGNVSPAPTAREVSLDTNQGTSETLITAAEKMGMGTWVDLFDANQVKVSVPGGNFAGEYTASLNWTLLDAATV</sequence>
<dbReference type="EMBL" id="JALRMR010000001">
    <property type="protein sequence ID" value="MDT1973076.1"/>
    <property type="molecule type" value="Genomic_DNA"/>
</dbReference>
<feature type="domain" description="WxL" evidence="3">
    <location>
        <begin position="34"/>
        <end position="218"/>
    </location>
</feature>
<feature type="region of interest" description="Disordered" evidence="1">
    <location>
        <begin position="27"/>
        <end position="114"/>
    </location>
</feature>
<feature type="chain" id="PRO_5043353500" evidence="2">
    <location>
        <begin position="27"/>
        <end position="222"/>
    </location>
</feature>
<evidence type="ECO:0000256" key="1">
    <source>
        <dbReference type="SAM" id="MobiDB-lite"/>
    </source>
</evidence>
<proteinExistence type="predicted"/>
<gene>
    <name evidence="4" type="ORF">MX635_01545</name>
</gene>